<dbReference type="Proteomes" id="UP000240010">
    <property type="component" value="Unassembled WGS sequence"/>
</dbReference>
<dbReference type="AlphaFoldDB" id="A0A2S6HAG5"/>
<sequence>MNVDKNRASLLEMLSQLSAVGRAVRALEELGAHGTPYGSVSLSSHKVSIHQLEIE</sequence>
<evidence type="ECO:0000313" key="2">
    <source>
        <dbReference type="Proteomes" id="UP000240010"/>
    </source>
</evidence>
<dbReference type="RefSeq" id="WP_181050139.1">
    <property type="nucleotide sequence ID" value="NZ_PTIZ01000009.1"/>
</dbReference>
<organism evidence="1 2">
    <name type="scientific">Methylobacter tundripaludum</name>
    <dbReference type="NCBI Taxonomy" id="173365"/>
    <lineage>
        <taxon>Bacteria</taxon>
        <taxon>Pseudomonadati</taxon>
        <taxon>Pseudomonadota</taxon>
        <taxon>Gammaproteobacteria</taxon>
        <taxon>Methylococcales</taxon>
        <taxon>Methylococcaceae</taxon>
        <taxon>Methylobacter</taxon>
    </lineage>
</organism>
<reference evidence="1 2" key="1">
    <citation type="submission" date="2018-02" db="EMBL/GenBank/DDBJ databases">
        <title>Subsurface microbial communities from deep shales in Ohio and West Virginia, USA.</title>
        <authorList>
            <person name="Wrighton K."/>
        </authorList>
    </citation>
    <scope>NUCLEOTIDE SEQUENCE [LARGE SCALE GENOMIC DNA]</scope>
    <source>
        <strain evidence="1 2">OWC-DMM</strain>
    </source>
</reference>
<comment type="caution">
    <text evidence="1">The sequence shown here is derived from an EMBL/GenBank/DDBJ whole genome shotgun (WGS) entry which is preliminary data.</text>
</comment>
<evidence type="ECO:0000313" key="1">
    <source>
        <dbReference type="EMBL" id="PPK74383.1"/>
    </source>
</evidence>
<proteinExistence type="predicted"/>
<protein>
    <submittedName>
        <fullName evidence="1">Uncharacterized protein</fullName>
    </submittedName>
</protein>
<gene>
    <name evidence="1" type="ORF">B0F87_10925</name>
</gene>
<accession>A0A2S6HAG5</accession>
<dbReference type="EMBL" id="PTIZ01000009">
    <property type="protein sequence ID" value="PPK74383.1"/>
    <property type="molecule type" value="Genomic_DNA"/>
</dbReference>
<name>A0A2S6HAG5_9GAMM</name>